<proteinExistence type="predicted"/>
<evidence type="ECO:0000313" key="4">
    <source>
        <dbReference type="Proteomes" id="UP000188145"/>
    </source>
</evidence>
<dbReference type="InterPro" id="IPR011989">
    <property type="entry name" value="ARM-like"/>
</dbReference>
<sequence>MDDWLRIGEVARRTGLTHRTLRHYDEIGLLQPSGRTDVDYRLYSRADLDRLFSIQQLKALGLSLTEVAAALDEGVDAAELLGRHAEVVEARIAEERELLATLRRLQAAADTGWDEVLGAIELTQRLRHPDASVRFRTTLTDAPRAPVDVLIELLSDPADGVREGATWAVAQRRDVRPELVERMLHGDQRTRHSLAHTLGKLRDPEGVAALAVLLADQDEAVAAKAAFALGQVGGVPAAEALVAGLGDARELVRDESGSALARTPEGIPLLILALRDASATVREEAADALGQAASVVSVPALIATLDDDVEAVRFAALVALGQVDDERAGRAIGEAVDSPDVRTRLVARRLVADAQAR</sequence>
<dbReference type="PROSITE" id="PS50077">
    <property type="entry name" value="HEAT_REPEAT"/>
    <property type="match status" value="1"/>
</dbReference>
<dbReference type="AlphaFoldDB" id="A0A1Q2CJB9"/>
<dbReference type="STRING" id="1332264.BW730_00020"/>
<name>A0A1Q2CJB9_9ACTN</name>
<evidence type="ECO:0000313" key="3">
    <source>
        <dbReference type="EMBL" id="AQP46202.1"/>
    </source>
</evidence>
<gene>
    <name evidence="3" type="ORF">BW730_00020</name>
</gene>
<dbReference type="Proteomes" id="UP000188145">
    <property type="component" value="Chromosome"/>
</dbReference>
<dbReference type="PANTHER" id="PTHR30204:SF93">
    <property type="entry name" value="HTH MERR-TYPE DOMAIN-CONTAINING PROTEIN"/>
    <property type="match status" value="1"/>
</dbReference>
<dbReference type="RefSeq" id="WP_077684516.1">
    <property type="nucleotide sequence ID" value="NZ_CP019606.1"/>
</dbReference>
<keyword evidence="1" id="KW-0238">DNA-binding</keyword>
<dbReference type="InterPro" id="IPR021133">
    <property type="entry name" value="HEAT_type_2"/>
</dbReference>
<dbReference type="GO" id="GO:0003677">
    <property type="term" value="F:DNA binding"/>
    <property type="evidence" value="ECO:0007669"/>
    <property type="project" value="UniProtKB-KW"/>
</dbReference>
<dbReference type="SMART" id="SM00567">
    <property type="entry name" value="EZ_HEAT"/>
    <property type="match status" value="4"/>
</dbReference>
<evidence type="ECO:0000259" key="2">
    <source>
        <dbReference type="PROSITE" id="PS50937"/>
    </source>
</evidence>
<dbReference type="SMART" id="SM00422">
    <property type="entry name" value="HTH_MERR"/>
    <property type="match status" value="1"/>
</dbReference>
<dbReference type="GO" id="GO:0003700">
    <property type="term" value="F:DNA-binding transcription factor activity"/>
    <property type="evidence" value="ECO:0007669"/>
    <property type="project" value="InterPro"/>
</dbReference>
<evidence type="ECO:0000256" key="1">
    <source>
        <dbReference type="ARBA" id="ARBA00023125"/>
    </source>
</evidence>
<dbReference type="KEGG" id="tes:BW730_00020"/>
<dbReference type="PROSITE" id="PS50937">
    <property type="entry name" value="HTH_MERR_2"/>
    <property type="match status" value="1"/>
</dbReference>
<dbReference type="Pfam" id="PF13411">
    <property type="entry name" value="MerR_1"/>
    <property type="match status" value="1"/>
</dbReference>
<dbReference type="PROSITE" id="PS00552">
    <property type="entry name" value="HTH_MERR_1"/>
    <property type="match status" value="1"/>
</dbReference>
<reference evidence="4" key="1">
    <citation type="submission" date="2017-02" db="EMBL/GenBank/DDBJ databases">
        <title>Tessaracoccus aquaemaris sp. nov., isolated from the intestine of a Korean rockfish, Sebastes schlegelii, in a marine aquaculture pond.</title>
        <authorList>
            <person name="Tak E.J."/>
            <person name="Bae J.-W."/>
        </authorList>
    </citation>
    <scope>NUCLEOTIDE SEQUENCE [LARGE SCALE GENOMIC DNA]</scope>
    <source>
        <strain evidence="4">NSG39</strain>
    </source>
</reference>
<dbReference type="InterPro" id="IPR004155">
    <property type="entry name" value="PBS_lyase_HEAT"/>
</dbReference>
<keyword evidence="4" id="KW-1185">Reference proteome</keyword>
<accession>A0A1Q2CJB9</accession>
<dbReference type="InterPro" id="IPR016024">
    <property type="entry name" value="ARM-type_fold"/>
</dbReference>
<protein>
    <recommendedName>
        <fullName evidence="2">HTH merR-type domain-containing protein</fullName>
    </recommendedName>
</protein>
<organism evidence="3 4">
    <name type="scientific">Tessaracoccus aquimaris</name>
    <dbReference type="NCBI Taxonomy" id="1332264"/>
    <lineage>
        <taxon>Bacteria</taxon>
        <taxon>Bacillati</taxon>
        <taxon>Actinomycetota</taxon>
        <taxon>Actinomycetes</taxon>
        <taxon>Propionibacteriales</taxon>
        <taxon>Propionibacteriaceae</taxon>
        <taxon>Tessaracoccus</taxon>
    </lineage>
</organism>
<dbReference type="Gene3D" id="1.10.1660.10">
    <property type="match status" value="1"/>
</dbReference>
<dbReference type="PANTHER" id="PTHR30204">
    <property type="entry name" value="REDOX-CYCLING DRUG-SENSING TRANSCRIPTIONAL ACTIVATOR SOXR"/>
    <property type="match status" value="1"/>
</dbReference>
<dbReference type="EMBL" id="CP019606">
    <property type="protein sequence ID" value="AQP46202.1"/>
    <property type="molecule type" value="Genomic_DNA"/>
</dbReference>
<dbReference type="Gene3D" id="1.25.10.10">
    <property type="entry name" value="Leucine-rich Repeat Variant"/>
    <property type="match status" value="3"/>
</dbReference>
<dbReference type="InterPro" id="IPR000551">
    <property type="entry name" value="MerR-type_HTH_dom"/>
</dbReference>
<dbReference type="PRINTS" id="PR00040">
    <property type="entry name" value="HTHMERR"/>
</dbReference>
<dbReference type="Pfam" id="PF13646">
    <property type="entry name" value="HEAT_2"/>
    <property type="match status" value="2"/>
</dbReference>
<dbReference type="SUPFAM" id="SSF46955">
    <property type="entry name" value="Putative DNA-binding domain"/>
    <property type="match status" value="1"/>
</dbReference>
<feature type="domain" description="HTH merR-type" evidence="2">
    <location>
        <begin position="1"/>
        <end position="73"/>
    </location>
</feature>
<dbReference type="CDD" id="cd01106">
    <property type="entry name" value="HTH_TipAL-Mta"/>
    <property type="match status" value="1"/>
</dbReference>
<dbReference type="InterPro" id="IPR047057">
    <property type="entry name" value="MerR_fam"/>
</dbReference>
<dbReference type="OrthoDB" id="9809391at2"/>
<dbReference type="InterPro" id="IPR009061">
    <property type="entry name" value="DNA-bd_dom_put_sf"/>
</dbReference>
<dbReference type="SUPFAM" id="SSF48371">
    <property type="entry name" value="ARM repeat"/>
    <property type="match status" value="1"/>
</dbReference>